<dbReference type="AlphaFoldDB" id="A0A5N5TPK0"/>
<dbReference type="SUPFAM" id="SSF54695">
    <property type="entry name" value="POZ domain"/>
    <property type="match status" value="1"/>
</dbReference>
<evidence type="ECO:0000256" key="1">
    <source>
        <dbReference type="ARBA" id="ARBA00023242"/>
    </source>
</evidence>
<dbReference type="InterPro" id="IPR051095">
    <property type="entry name" value="Dros_DevTransReg"/>
</dbReference>
<dbReference type="GO" id="GO:0005634">
    <property type="term" value="C:nucleus"/>
    <property type="evidence" value="ECO:0007669"/>
    <property type="project" value="TreeGrafter"/>
</dbReference>
<evidence type="ECO:0000313" key="4">
    <source>
        <dbReference type="Proteomes" id="UP000326759"/>
    </source>
</evidence>
<feature type="domain" description="BTB" evidence="2">
    <location>
        <begin position="49"/>
        <end position="113"/>
    </location>
</feature>
<dbReference type="EMBL" id="SEYY01000063">
    <property type="protein sequence ID" value="KAB7508103.1"/>
    <property type="molecule type" value="Genomic_DNA"/>
</dbReference>
<name>A0A5N5TPK0_9CRUS</name>
<dbReference type="PANTHER" id="PTHR23110:SF109">
    <property type="entry name" value="FI07618P-RELATED"/>
    <property type="match status" value="1"/>
</dbReference>
<dbReference type="GO" id="GO:0006357">
    <property type="term" value="P:regulation of transcription by RNA polymerase II"/>
    <property type="evidence" value="ECO:0007669"/>
    <property type="project" value="TreeGrafter"/>
</dbReference>
<reference evidence="3 4" key="1">
    <citation type="journal article" date="2019" name="PLoS Biol.">
        <title>Sex chromosomes control vertical transmission of feminizing Wolbachia symbionts in an isopod.</title>
        <authorList>
            <person name="Becking T."/>
            <person name="Chebbi M.A."/>
            <person name="Giraud I."/>
            <person name="Moumen B."/>
            <person name="Laverre T."/>
            <person name="Caubet Y."/>
            <person name="Peccoud J."/>
            <person name="Gilbert C."/>
            <person name="Cordaux R."/>
        </authorList>
    </citation>
    <scope>NUCLEOTIDE SEQUENCE [LARGE SCALE GENOMIC DNA]</scope>
    <source>
        <strain evidence="3">ANa2</strain>
        <tissue evidence="3">Whole body excluding digestive tract and cuticle</tissue>
    </source>
</reference>
<keyword evidence="1" id="KW-0539">Nucleus</keyword>
<gene>
    <name evidence="3" type="primary">lola_5</name>
    <name evidence="3" type="ORF">Anas_06793</name>
</gene>
<dbReference type="Pfam" id="PF00651">
    <property type="entry name" value="BTB"/>
    <property type="match status" value="1"/>
</dbReference>
<protein>
    <submittedName>
        <fullName evidence="3">Longitudinals lacking protein</fullName>
    </submittedName>
</protein>
<dbReference type="OrthoDB" id="6331085at2759"/>
<evidence type="ECO:0000313" key="3">
    <source>
        <dbReference type="EMBL" id="KAB7508103.1"/>
    </source>
</evidence>
<dbReference type="Proteomes" id="UP000326759">
    <property type="component" value="Unassembled WGS sequence"/>
</dbReference>
<dbReference type="Gene3D" id="3.30.710.10">
    <property type="entry name" value="Potassium Channel Kv1.1, Chain A"/>
    <property type="match status" value="1"/>
</dbReference>
<dbReference type="PROSITE" id="PS50097">
    <property type="entry name" value="BTB"/>
    <property type="match status" value="1"/>
</dbReference>
<comment type="caution">
    <text evidence="3">The sequence shown here is derived from an EMBL/GenBank/DDBJ whole genome shotgun (WGS) entry which is preliminary data.</text>
</comment>
<sequence>MSDYFNNKVNSAIAKYFNMNDEELALKWNNHQSTFLQIIKCLRHKNMFADATLACNGKFFSVHKLVLSACSDYFGDIFYEARGQNPVIILKDIDCKNLEYLLDYMYVGEINLS</sequence>
<evidence type="ECO:0000259" key="2">
    <source>
        <dbReference type="PROSITE" id="PS50097"/>
    </source>
</evidence>
<accession>A0A5N5TPK0</accession>
<dbReference type="InterPro" id="IPR011333">
    <property type="entry name" value="SKP1/BTB/POZ_sf"/>
</dbReference>
<keyword evidence="4" id="KW-1185">Reference proteome</keyword>
<dbReference type="PANTHER" id="PTHR23110">
    <property type="entry name" value="BTB DOMAIN TRANSCRIPTION FACTOR"/>
    <property type="match status" value="1"/>
</dbReference>
<proteinExistence type="predicted"/>
<dbReference type="InterPro" id="IPR000210">
    <property type="entry name" value="BTB/POZ_dom"/>
</dbReference>
<organism evidence="3 4">
    <name type="scientific">Armadillidium nasatum</name>
    <dbReference type="NCBI Taxonomy" id="96803"/>
    <lineage>
        <taxon>Eukaryota</taxon>
        <taxon>Metazoa</taxon>
        <taxon>Ecdysozoa</taxon>
        <taxon>Arthropoda</taxon>
        <taxon>Crustacea</taxon>
        <taxon>Multicrustacea</taxon>
        <taxon>Malacostraca</taxon>
        <taxon>Eumalacostraca</taxon>
        <taxon>Peracarida</taxon>
        <taxon>Isopoda</taxon>
        <taxon>Oniscidea</taxon>
        <taxon>Crinocheta</taxon>
        <taxon>Armadillidiidae</taxon>
        <taxon>Armadillidium</taxon>
    </lineage>
</organism>